<dbReference type="UniPathway" id="UPA00392"/>
<feature type="region of interest" description="RNA binding" evidence="4">
    <location>
        <begin position="243"/>
        <end position="249"/>
    </location>
</feature>
<feature type="domain" description="tRNA-guanine(15) transglycosylase-like" evidence="5">
    <location>
        <begin position="12"/>
        <end position="361"/>
    </location>
</feature>
<reference evidence="6" key="1">
    <citation type="journal article" date="2020" name="mSystems">
        <title>Genome- and Community-Level Interaction Insights into Carbon Utilization and Element Cycling Functions of Hydrothermarchaeota in Hydrothermal Sediment.</title>
        <authorList>
            <person name="Zhou Z."/>
            <person name="Liu Y."/>
            <person name="Xu W."/>
            <person name="Pan J."/>
            <person name="Luo Z.H."/>
            <person name="Li M."/>
        </authorList>
    </citation>
    <scope>NUCLEOTIDE SEQUENCE [LARGE SCALE GENOMIC DNA]</scope>
    <source>
        <strain evidence="6">SpSt-966</strain>
    </source>
</reference>
<feature type="binding site" evidence="4">
    <location>
        <position position="143"/>
    </location>
    <ligand>
        <name>substrate</name>
    </ligand>
</feature>
<dbReference type="AlphaFoldDB" id="A0A7V3RFP3"/>
<evidence type="ECO:0000313" key="6">
    <source>
        <dbReference type="EMBL" id="HGE75687.1"/>
    </source>
</evidence>
<dbReference type="GO" id="GO:0005829">
    <property type="term" value="C:cytosol"/>
    <property type="evidence" value="ECO:0007669"/>
    <property type="project" value="TreeGrafter"/>
</dbReference>
<feature type="binding site" evidence="4">
    <location>
        <position position="305"/>
    </location>
    <ligand>
        <name>Zn(2+)</name>
        <dbReference type="ChEBI" id="CHEBI:29105"/>
    </ligand>
</feature>
<dbReference type="Gene3D" id="3.20.20.105">
    <property type="entry name" value="Queuine tRNA-ribosyltransferase-like"/>
    <property type="match status" value="1"/>
</dbReference>
<name>A0A7V3RFP3_9BACT</name>
<comment type="cofactor">
    <cofactor evidence="4">
        <name>Zn(2+)</name>
        <dbReference type="ChEBI" id="CHEBI:29105"/>
    </cofactor>
    <text evidence="4">Binds 1 zinc ion per subunit.</text>
</comment>
<evidence type="ECO:0000256" key="2">
    <source>
        <dbReference type="ARBA" id="ARBA00022679"/>
    </source>
</evidence>
<feature type="binding site" evidence="4">
    <location>
        <position position="302"/>
    </location>
    <ligand>
        <name>Zn(2+)</name>
        <dbReference type="ChEBI" id="CHEBI:29105"/>
    </ligand>
</feature>
<dbReference type="PANTHER" id="PTHR46499">
    <property type="entry name" value="QUEUINE TRNA-RIBOSYLTRANSFERASE"/>
    <property type="match status" value="1"/>
</dbReference>
<feature type="binding site" evidence="4">
    <location>
        <position position="185"/>
    </location>
    <ligand>
        <name>substrate</name>
    </ligand>
</feature>
<evidence type="ECO:0000256" key="1">
    <source>
        <dbReference type="ARBA" id="ARBA00022676"/>
    </source>
</evidence>
<accession>A0A7V3RFP3</accession>
<comment type="catalytic activity">
    <reaction evidence="4">
        <text>7-aminomethyl-7-carbaguanine + guanosine(34) in tRNA = 7-aminomethyl-7-carbaguanosine(34) in tRNA + guanine</text>
        <dbReference type="Rhea" id="RHEA:24104"/>
        <dbReference type="Rhea" id="RHEA-COMP:10341"/>
        <dbReference type="Rhea" id="RHEA-COMP:10342"/>
        <dbReference type="ChEBI" id="CHEBI:16235"/>
        <dbReference type="ChEBI" id="CHEBI:58703"/>
        <dbReference type="ChEBI" id="CHEBI:74269"/>
        <dbReference type="ChEBI" id="CHEBI:82833"/>
        <dbReference type="EC" id="2.4.2.29"/>
    </reaction>
</comment>
<dbReference type="GO" id="GO:0046872">
    <property type="term" value="F:metal ion binding"/>
    <property type="evidence" value="ECO:0007669"/>
    <property type="project" value="UniProtKB-KW"/>
</dbReference>
<gene>
    <name evidence="4" type="primary">tgt</name>
    <name evidence="6" type="ORF">ENX73_06135</name>
</gene>
<dbReference type="EMBL" id="DTPE01000241">
    <property type="protein sequence ID" value="HGE75687.1"/>
    <property type="molecule type" value="Genomic_DNA"/>
</dbReference>
<feature type="binding site" evidence="4">
    <location>
        <begin position="89"/>
        <end position="93"/>
    </location>
    <ligand>
        <name>substrate</name>
    </ligand>
</feature>
<dbReference type="HAMAP" id="MF_00168">
    <property type="entry name" value="Q_tRNA_Tgt"/>
    <property type="match status" value="1"/>
</dbReference>
<organism evidence="6">
    <name type="scientific">Mesoaciditoga lauensis</name>
    <dbReference type="NCBI Taxonomy" id="1495039"/>
    <lineage>
        <taxon>Bacteria</taxon>
        <taxon>Thermotogati</taxon>
        <taxon>Thermotogota</taxon>
        <taxon>Thermotogae</taxon>
        <taxon>Mesoaciditogales</taxon>
        <taxon>Mesoaciditogaceae</taxon>
        <taxon>Mesoaciditoga</taxon>
    </lineage>
</organism>
<evidence type="ECO:0000256" key="3">
    <source>
        <dbReference type="ARBA" id="ARBA00022694"/>
    </source>
</evidence>
<dbReference type="Pfam" id="PF01702">
    <property type="entry name" value="TGT"/>
    <property type="match status" value="1"/>
</dbReference>
<dbReference type="GO" id="GO:0008479">
    <property type="term" value="F:tRNA-guanosine(34) queuine transglycosylase activity"/>
    <property type="evidence" value="ECO:0007669"/>
    <property type="project" value="UniProtKB-UniRule"/>
</dbReference>
<keyword evidence="3 4" id="KW-0819">tRNA processing</keyword>
<feature type="binding site" evidence="4">
    <location>
        <position position="212"/>
    </location>
    <ligand>
        <name>substrate</name>
    </ligand>
</feature>
<dbReference type="EC" id="2.4.2.29" evidence="4"/>
<feature type="region of interest" description="RNA binding; important for wobble base 34 recognition" evidence="4">
    <location>
        <begin position="267"/>
        <end position="271"/>
    </location>
</feature>
<keyword evidence="4" id="KW-0671">Queuosine biosynthesis</keyword>
<feature type="binding site" evidence="4">
    <location>
        <position position="331"/>
    </location>
    <ligand>
        <name>Zn(2+)</name>
        <dbReference type="ChEBI" id="CHEBI:29105"/>
    </ligand>
</feature>
<feature type="active site" description="Proton acceptor" evidence="4">
    <location>
        <position position="89"/>
    </location>
</feature>
<comment type="pathway">
    <text evidence="4">tRNA modification; tRNA-queuosine biosynthesis.</text>
</comment>
<proteinExistence type="inferred from homology"/>
<protein>
    <recommendedName>
        <fullName evidence="4">Queuine tRNA-ribosyltransferase</fullName>
        <ecNumber evidence="4">2.4.2.29</ecNumber>
    </recommendedName>
    <alternativeName>
        <fullName evidence="4">Guanine insertion enzyme</fullName>
    </alternativeName>
    <alternativeName>
        <fullName evidence="4">tRNA-guanine transglycosylase</fullName>
    </alternativeName>
</protein>
<dbReference type="NCBIfam" id="TIGR00449">
    <property type="entry name" value="tgt_general"/>
    <property type="match status" value="1"/>
</dbReference>
<dbReference type="InterPro" id="IPR002616">
    <property type="entry name" value="tRNA_ribo_trans-like"/>
</dbReference>
<feature type="active site" description="Nucleophile" evidence="4">
    <location>
        <position position="262"/>
    </location>
</feature>
<dbReference type="SUPFAM" id="SSF51713">
    <property type="entry name" value="tRNA-guanine transglycosylase"/>
    <property type="match status" value="1"/>
</dbReference>
<dbReference type="PANTHER" id="PTHR46499:SF1">
    <property type="entry name" value="QUEUINE TRNA-RIBOSYLTRANSFERASE"/>
    <property type="match status" value="1"/>
</dbReference>
<keyword evidence="4" id="KW-0862">Zinc</keyword>
<sequence>MRFQITGRDGFSRAGQLTLEHGKVETPIFMPVGTNGAVKMCTRDEVKSAGAQIVLANAFHLYLRPGLDVLRSFGGIHKFASWDIPILTDSGGFQVFSLSKNIKVDEDGVDFRSPLDGSLHRFTPEKVIEIQEAIDSDIAMVLDECLAPGNDLVATQRSLKRTTNWAKRAIDAHQRKTQALFGITQGGFFEETRRLSTQEITSMPYDGFGIGGLSVGEDIETTLRMLEVVMPLMPDDKPRYLMGVGDPILMLEAVERGVDMMDCVLPTRMARHGGILTSRGRINIRAAIHEKDPRPLDPYCDCKVCKTYSRGYIHHLIKRGESTGMMLSTYHNIYFLIALMKKARIAISEGKFSEFKRETIELLKSGGETNDRRRSYENPIQH</sequence>
<comment type="similarity">
    <text evidence="4">Belongs to the queuine tRNA-ribosyltransferase family.</text>
</comment>
<comment type="function">
    <text evidence="4">Catalyzes the base-exchange of a guanine (G) residue with the queuine precursor 7-aminomethyl-7-deazaguanine (PreQ1) at position 34 (anticodon wobble position) in tRNAs with GU(N) anticodons (tRNA-Asp, -Asn, -His and -Tyr). Catalysis occurs through a double-displacement mechanism. The nucleophile active site attacks the C1' of nucleotide 34 to detach the guanine base from the RNA, forming a covalent enzyme-RNA intermediate. The proton acceptor active site deprotonates the incoming PreQ1, allowing a nucleophilic attack on the C1' of the ribose to form the product. After dissociation, two additional enzymatic reactions on the tRNA convert PreQ1 to queuine (Q), resulting in the hypermodified nucleoside queuosine (7-(((4,5-cis-dihydroxy-2-cyclopenten-1-yl)amino)methyl)-7-deazaguanosine).</text>
</comment>
<feature type="binding site" evidence="4">
    <location>
        <position position="300"/>
    </location>
    <ligand>
        <name>Zn(2+)</name>
        <dbReference type="ChEBI" id="CHEBI:29105"/>
    </ligand>
</feature>
<keyword evidence="4" id="KW-0479">Metal-binding</keyword>
<keyword evidence="2 4" id="KW-0808">Transferase</keyword>
<dbReference type="InterPro" id="IPR050076">
    <property type="entry name" value="ArchSynthase1/Queuine_TRR"/>
</dbReference>
<dbReference type="InterPro" id="IPR004803">
    <property type="entry name" value="TGT"/>
</dbReference>
<evidence type="ECO:0000259" key="5">
    <source>
        <dbReference type="Pfam" id="PF01702"/>
    </source>
</evidence>
<dbReference type="InterPro" id="IPR036511">
    <property type="entry name" value="TGT-like_sf"/>
</dbReference>
<comment type="caution">
    <text evidence="6">The sequence shown here is derived from an EMBL/GenBank/DDBJ whole genome shotgun (WGS) entry which is preliminary data.</text>
</comment>
<dbReference type="GO" id="GO:0008616">
    <property type="term" value="P:tRNA queuosine(34) biosynthetic process"/>
    <property type="evidence" value="ECO:0007669"/>
    <property type="project" value="UniProtKB-UniRule"/>
</dbReference>
<keyword evidence="1 4" id="KW-0328">Glycosyltransferase</keyword>
<evidence type="ECO:0000256" key="4">
    <source>
        <dbReference type="HAMAP-Rule" id="MF_00168"/>
    </source>
</evidence>
<comment type="subunit">
    <text evidence="4">Homodimer. Within each dimer, one monomer is responsible for RNA recognition and catalysis, while the other monomer binds to the replacement base PreQ1.</text>
</comment>
<dbReference type="NCBIfam" id="TIGR00430">
    <property type="entry name" value="Q_tRNA_tgt"/>
    <property type="match status" value="1"/>
</dbReference>